<dbReference type="RefSeq" id="WP_309906351.1">
    <property type="nucleotide sequence ID" value="NZ_JAVDRF010000013.1"/>
</dbReference>
<keyword evidence="2" id="KW-1185">Reference proteome</keyword>
<name>A0ABU1NKP3_9BURK</name>
<accession>A0ABU1NKP3</accession>
<dbReference type="Proteomes" id="UP001184230">
    <property type="component" value="Unassembled WGS sequence"/>
</dbReference>
<comment type="caution">
    <text evidence="1">The sequence shown here is derived from an EMBL/GenBank/DDBJ whole genome shotgun (WGS) entry which is preliminary data.</text>
</comment>
<protein>
    <submittedName>
        <fullName evidence="1">Uncharacterized protein</fullName>
    </submittedName>
</protein>
<sequence length="70" mass="7931">MGQRVLCHDEHFEGARQLNEANHPIAGLLVDYLDGRVRGQSELFLLSLTDEQARIQSMQAWYGAKYRIGG</sequence>
<dbReference type="EMBL" id="JAVDRF010000013">
    <property type="protein sequence ID" value="MDR6539014.1"/>
    <property type="molecule type" value="Genomic_DNA"/>
</dbReference>
<proteinExistence type="predicted"/>
<evidence type="ECO:0000313" key="1">
    <source>
        <dbReference type="EMBL" id="MDR6539014.1"/>
    </source>
</evidence>
<evidence type="ECO:0000313" key="2">
    <source>
        <dbReference type="Proteomes" id="UP001184230"/>
    </source>
</evidence>
<gene>
    <name evidence="1" type="ORF">J2739_004809</name>
</gene>
<reference evidence="1 2" key="1">
    <citation type="submission" date="2023-07" db="EMBL/GenBank/DDBJ databases">
        <title>Sorghum-associated microbial communities from plants grown in Nebraska, USA.</title>
        <authorList>
            <person name="Schachtman D."/>
        </authorList>
    </citation>
    <scope>NUCLEOTIDE SEQUENCE [LARGE SCALE GENOMIC DNA]</scope>
    <source>
        <strain evidence="1 2">DS1781</strain>
    </source>
</reference>
<organism evidence="1 2">
    <name type="scientific">Variovorax soli</name>
    <dbReference type="NCBI Taxonomy" id="376815"/>
    <lineage>
        <taxon>Bacteria</taxon>
        <taxon>Pseudomonadati</taxon>
        <taxon>Pseudomonadota</taxon>
        <taxon>Betaproteobacteria</taxon>
        <taxon>Burkholderiales</taxon>
        <taxon>Comamonadaceae</taxon>
        <taxon>Variovorax</taxon>
    </lineage>
</organism>